<dbReference type="HOGENOM" id="CLU_3297758_0_0_10"/>
<organism evidence="1 2">
    <name type="scientific">Tannerella forsythia (strain ATCC 43037 / JCM 10827 / CCUG 21028 A / KCTC 5666 / FDC 338)</name>
    <name type="common">Bacteroides forsythus</name>
    <dbReference type="NCBI Taxonomy" id="203275"/>
    <lineage>
        <taxon>Bacteria</taxon>
        <taxon>Pseudomonadati</taxon>
        <taxon>Bacteroidota</taxon>
        <taxon>Bacteroidia</taxon>
        <taxon>Bacteroidales</taxon>
        <taxon>Tannerellaceae</taxon>
        <taxon>Tannerella</taxon>
    </lineage>
</organism>
<gene>
    <name evidence="1" type="ordered locus">BFO_2225</name>
</gene>
<evidence type="ECO:0000313" key="2">
    <source>
        <dbReference type="Proteomes" id="UP000005436"/>
    </source>
</evidence>
<dbReference type="Proteomes" id="UP000005436">
    <property type="component" value="Chromosome"/>
</dbReference>
<sequence length="40" mass="4525">MIIFAIGQHLLMSNLNNNDLADLLVRWFEENGLILKGNAL</sequence>
<proteinExistence type="predicted"/>
<keyword evidence="2" id="KW-1185">Reference proteome</keyword>
<dbReference type="AlphaFoldDB" id="G8UJ99"/>
<protein>
    <submittedName>
        <fullName evidence="1">Uncharacterized protein</fullName>
    </submittedName>
</protein>
<dbReference type="KEGG" id="tfo:BFO_2225"/>
<accession>G8UJ99</accession>
<reference evidence="2" key="1">
    <citation type="submission" date="2011-12" db="EMBL/GenBank/DDBJ databases">
        <title>Complete sequence of Tannerella forsythia ATCC 43037.</title>
        <authorList>
            <person name="Dewhirst F."/>
            <person name="Tanner A."/>
            <person name="Izard J."/>
            <person name="Brinkac L."/>
            <person name="Durkin A.S."/>
            <person name="Hostetler J."/>
            <person name="Shetty J."/>
            <person name="Torralba M."/>
            <person name="Gill S."/>
            <person name="Nelson K."/>
        </authorList>
    </citation>
    <scope>NUCLEOTIDE SEQUENCE [LARGE SCALE GENOMIC DNA]</scope>
    <source>
        <strain evidence="2">ATCC 43037 / JCM 10827 / CCUG 33226 / KCTC 5666 / FDC 338</strain>
    </source>
</reference>
<evidence type="ECO:0000313" key="1">
    <source>
        <dbReference type="EMBL" id="AEW20104.1"/>
    </source>
</evidence>
<dbReference type="STRING" id="203275.BFO_2225"/>
<dbReference type="EMBL" id="CP003191">
    <property type="protein sequence ID" value="AEW20104.1"/>
    <property type="molecule type" value="Genomic_DNA"/>
</dbReference>
<dbReference type="PATRIC" id="fig|203275.8.peg.2017"/>
<name>G8UJ99_TANFA</name>